<gene>
    <name evidence="1" type="ORF">BP5553_04949</name>
</gene>
<reference evidence="1 2" key="1">
    <citation type="journal article" date="2018" name="IMA Fungus">
        <title>IMA Genome-F 9: Draft genome sequence of Annulohypoxylon stygium, Aspergillus mulundensis, Berkeleyomyces basicola (syn. Thielaviopsis basicola), Ceratocystis smalleyi, two Cercospora beticola strains, Coleophoma cylindrospora, Fusarium fracticaudum, Phialophora cf. hyalina, and Morchella septimelata.</title>
        <authorList>
            <person name="Wingfield B.D."/>
            <person name="Bills G.F."/>
            <person name="Dong Y."/>
            <person name="Huang W."/>
            <person name="Nel W.J."/>
            <person name="Swalarsk-Parry B.S."/>
            <person name="Vaghefi N."/>
            <person name="Wilken P.M."/>
            <person name="An Z."/>
            <person name="de Beer Z.W."/>
            <person name="De Vos L."/>
            <person name="Chen L."/>
            <person name="Duong T.A."/>
            <person name="Gao Y."/>
            <person name="Hammerbacher A."/>
            <person name="Kikkert J.R."/>
            <person name="Li Y."/>
            <person name="Li H."/>
            <person name="Li K."/>
            <person name="Li Q."/>
            <person name="Liu X."/>
            <person name="Ma X."/>
            <person name="Naidoo K."/>
            <person name="Pethybridge S.J."/>
            <person name="Sun J."/>
            <person name="Steenkamp E.T."/>
            <person name="van der Nest M.A."/>
            <person name="van Wyk S."/>
            <person name="Wingfield M.J."/>
            <person name="Xiong C."/>
            <person name="Yue Q."/>
            <person name="Zhang X."/>
        </authorList>
    </citation>
    <scope>NUCLEOTIDE SEQUENCE [LARGE SCALE GENOMIC DNA]</scope>
    <source>
        <strain evidence="1 2">BP 5553</strain>
    </source>
</reference>
<dbReference type="Proteomes" id="UP000254866">
    <property type="component" value="Unassembled WGS sequence"/>
</dbReference>
<sequence length="180" mass="18653">MAISNLASADFIKGTLDTTGITLFGYGSGTNGAPVFDANGLAYIGKTPLDGAAGTQTNITVTPSSDISKPWQVHANSSTTSFNKILDFNDILYMYIIPSSASFEQVGFATISDVPAGGVTTGFTLFGKSVAYAASESSYQLGFWALATNTTGVYGLYWNAGTALEGAFPVTIKSTPPTVV</sequence>
<dbReference type="EMBL" id="NPIC01000003">
    <property type="protein sequence ID" value="RDL37516.1"/>
    <property type="molecule type" value="Genomic_DNA"/>
</dbReference>
<protein>
    <submittedName>
        <fullName evidence="1">Uncharacterized protein</fullName>
    </submittedName>
</protein>
<accession>A0A370TPR4</accession>
<dbReference type="AlphaFoldDB" id="A0A370TPR4"/>
<dbReference type="GeneID" id="43597798"/>
<organism evidence="1 2">
    <name type="scientific">Venustampulla echinocandica</name>
    <dbReference type="NCBI Taxonomy" id="2656787"/>
    <lineage>
        <taxon>Eukaryota</taxon>
        <taxon>Fungi</taxon>
        <taxon>Dikarya</taxon>
        <taxon>Ascomycota</taxon>
        <taxon>Pezizomycotina</taxon>
        <taxon>Leotiomycetes</taxon>
        <taxon>Helotiales</taxon>
        <taxon>Pleuroascaceae</taxon>
        <taxon>Venustampulla</taxon>
    </lineage>
</organism>
<name>A0A370TPR4_9HELO</name>
<dbReference type="RefSeq" id="XP_031870172.1">
    <property type="nucleotide sequence ID" value="XM_032013572.1"/>
</dbReference>
<dbReference type="OrthoDB" id="5230873at2759"/>
<keyword evidence="2" id="KW-1185">Reference proteome</keyword>
<comment type="caution">
    <text evidence="1">The sequence shown here is derived from an EMBL/GenBank/DDBJ whole genome shotgun (WGS) entry which is preliminary data.</text>
</comment>
<proteinExistence type="predicted"/>
<evidence type="ECO:0000313" key="2">
    <source>
        <dbReference type="Proteomes" id="UP000254866"/>
    </source>
</evidence>
<evidence type="ECO:0000313" key="1">
    <source>
        <dbReference type="EMBL" id="RDL37516.1"/>
    </source>
</evidence>